<dbReference type="PANTHER" id="PTHR30478">
    <property type="entry name" value="DNA POLYMERASE III SUBUNIT BETA"/>
    <property type="match status" value="1"/>
</dbReference>
<dbReference type="GO" id="GO:0009360">
    <property type="term" value="C:DNA polymerase III complex"/>
    <property type="evidence" value="ECO:0007669"/>
    <property type="project" value="InterPro"/>
</dbReference>
<dbReference type="GO" id="GO:0003677">
    <property type="term" value="F:DNA binding"/>
    <property type="evidence" value="ECO:0007669"/>
    <property type="project" value="UniProtKB-UniRule"/>
</dbReference>
<comment type="function">
    <text evidence="10">Confers DNA tethering and processivity to DNA polymerases and other proteins. Acts as a clamp, forming a ring around DNA (a reaction catalyzed by the clamp-loading complex) which diffuses in an ATP-independent manner freely and bidirectionally along dsDNA. Initially characterized for its ability to contact the catalytic subunit of DNA polymerase III (Pol III), a complex, multichain enzyme responsible for most of the replicative synthesis in bacteria; Pol III exhibits 3'-5' exonuclease proofreading activity. The beta chain is required for initiation of replication as well as for processivity of DNA replication.</text>
</comment>
<evidence type="ECO:0000256" key="3">
    <source>
        <dbReference type="ARBA" id="ARBA00021035"/>
    </source>
</evidence>
<dbReference type="GO" id="GO:0005737">
    <property type="term" value="C:cytoplasm"/>
    <property type="evidence" value="ECO:0007669"/>
    <property type="project" value="UniProtKB-SubCell"/>
</dbReference>
<evidence type="ECO:0000259" key="12">
    <source>
        <dbReference type="Pfam" id="PF02767"/>
    </source>
</evidence>
<evidence type="ECO:0000256" key="10">
    <source>
        <dbReference type="PIRNR" id="PIRNR000804"/>
    </source>
</evidence>
<dbReference type="KEGG" id="kge:TQ33_0002"/>
<keyword evidence="6 10" id="KW-0548">Nucleotidyltransferase</keyword>
<name>A0A0F6TNP3_9GAMM</name>
<evidence type="ECO:0000313" key="14">
    <source>
        <dbReference type="EMBL" id="AKE50997.1"/>
    </source>
</evidence>
<dbReference type="OrthoDB" id="8421503at2"/>
<evidence type="ECO:0000256" key="9">
    <source>
        <dbReference type="ARBA" id="ARBA00023125"/>
    </source>
</evidence>
<comment type="subunit">
    <text evidence="10">Forms a ring-shaped head-to-tail homodimer around DNA.</text>
</comment>
<proteinExistence type="inferred from homology"/>
<dbReference type="FunFam" id="3.10.150.10:FF:000001">
    <property type="entry name" value="Beta sliding clamp"/>
    <property type="match status" value="1"/>
</dbReference>
<accession>A0A0F6TNP3</accession>
<dbReference type="Pfam" id="PF02767">
    <property type="entry name" value="DNA_pol3_beta_2"/>
    <property type="match status" value="1"/>
</dbReference>
<evidence type="ECO:0000259" key="11">
    <source>
        <dbReference type="Pfam" id="PF00712"/>
    </source>
</evidence>
<keyword evidence="7 10" id="KW-0235">DNA replication</keyword>
<dbReference type="GO" id="GO:0042802">
    <property type="term" value="F:identical protein binding"/>
    <property type="evidence" value="ECO:0007669"/>
    <property type="project" value="UniProtKB-ARBA"/>
</dbReference>
<evidence type="ECO:0000256" key="2">
    <source>
        <dbReference type="ARBA" id="ARBA00010752"/>
    </source>
</evidence>
<dbReference type="Proteomes" id="UP000034071">
    <property type="component" value="Chromosome"/>
</dbReference>
<keyword evidence="8 10" id="KW-0239">DNA-directed DNA polymerase</keyword>
<protein>
    <recommendedName>
        <fullName evidence="3 10">Beta sliding clamp</fullName>
    </recommendedName>
</protein>
<evidence type="ECO:0000256" key="7">
    <source>
        <dbReference type="ARBA" id="ARBA00022705"/>
    </source>
</evidence>
<dbReference type="Pfam" id="PF02768">
    <property type="entry name" value="DNA_pol3_beta_3"/>
    <property type="match status" value="1"/>
</dbReference>
<dbReference type="PANTHER" id="PTHR30478:SF0">
    <property type="entry name" value="BETA SLIDING CLAMP"/>
    <property type="match status" value="1"/>
</dbReference>
<dbReference type="HOGENOM" id="CLU_038149_4_2_6"/>
<dbReference type="PATRIC" id="fig|914150.5.peg.2"/>
<dbReference type="Pfam" id="PF00712">
    <property type="entry name" value="DNA_pol3_beta"/>
    <property type="match status" value="1"/>
</dbReference>
<dbReference type="InterPro" id="IPR001001">
    <property type="entry name" value="DNA_polIII_beta"/>
</dbReference>
<dbReference type="GO" id="GO:0003887">
    <property type="term" value="F:DNA-directed DNA polymerase activity"/>
    <property type="evidence" value="ECO:0007669"/>
    <property type="project" value="UniProtKB-UniRule"/>
</dbReference>
<dbReference type="RefSeq" id="WP_046560244.1">
    <property type="nucleotide sequence ID" value="NZ_CP010975.1"/>
</dbReference>
<dbReference type="InterPro" id="IPR022634">
    <property type="entry name" value="DNA_polIII_beta_N"/>
</dbReference>
<dbReference type="SUPFAM" id="SSF55979">
    <property type="entry name" value="DNA clamp"/>
    <property type="match status" value="3"/>
</dbReference>
<gene>
    <name evidence="14" type="ORF">TQ33_0002</name>
</gene>
<evidence type="ECO:0000256" key="1">
    <source>
        <dbReference type="ARBA" id="ARBA00004496"/>
    </source>
</evidence>
<dbReference type="InterPro" id="IPR046938">
    <property type="entry name" value="DNA_clamp_sf"/>
</dbReference>
<feature type="domain" description="DNA polymerase III beta sliding clamp C-terminal" evidence="13">
    <location>
        <begin position="247"/>
        <end position="366"/>
    </location>
</feature>
<dbReference type="NCBIfam" id="TIGR00663">
    <property type="entry name" value="dnan"/>
    <property type="match status" value="1"/>
</dbReference>
<dbReference type="GO" id="GO:0008408">
    <property type="term" value="F:3'-5' exonuclease activity"/>
    <property type="evidence" value="ECO:0007669"/>
    <property type="project" value="InterPro"/>
</dbReference>
<dbReference type="CDD" id="cd00140">
    <property type="entry name" value="beta_clamp"/>
    <property type="match status" value="1"/>
</dbReference>
<dbReference type="PIRSF" id="PIRSF000804">
    <property type="entry name" value="DNA_pol_III_b"/>
    <property type="match status" value="1"/>
</dbReference>
<dbReference type="SMART" id="SM00480">
    <property type="entry name" value="POL3Bc"/>
    <property type="match status" value="1"/>
</dbReference>
<comment type="similarity">
    <text evidence="2 10">Belongs to the beta sliding clamp family.</text>
</comment>
<dbReference type="GO" id="GO:0006271">
    <property type="term" value="P:DNA strand elongation involved in DNA replication"/>
    <property type="evidence" value="ECO:0007669"/>
    <property type="project" value="TreeGrafter"/>
</dbReference>
<reference evidence="14 15" key="1">
    <citation type="submission" date="2015-02" db="EMBL/GenBank/DDBJ databases">
        <title>Complete genome sequence of Kangiella geojedonensis strain YCS-5T.</title>
        <authorList>
            <person name="Kim K.M."/>
        </authorList>
    </citation>
    <scope>NUCLEOTIDE SEQUENCE [LARGE SCALE GENOMIC DNA]</scope>
    <source>
        <strain evidence="14 15">YCS-5</strain>
    </source>
</reference>
<dbReference type="Gene3D" id="3.10.150.10">
    <property type="entry name" value="DNA Polymerase III, subunit A, domain 2"/>
    <property type="match status" value="1"/>
</dbReference>
<feature type="domain" description="DNA polymerase III beta sliding clamp N-terminal" evidence="11">
    <location>
        <begin position="1"/>
        <end position="119"/>
    </location>
</feature>
<dbReference type="InterPro" id="IPR022635">
    <property type="entry name" value="DNA_polIII_beta_C"/>
</dbReference>
<dbReference type="Gene3D" id="3.70.10.10">
    <property type="match status" value="1"/>
</dbReference>
<dbReference type="EMBL" id="CP010975">
    <property type="protein sequence ID" value="AKE50997.1"/>
    <property type="molecule type" value="Genomic_DNA"/>
</dbReference>
<keyword evidence="9" id="KW-0238">DNA-binding</keyword>
<keyword evidence="5 10" id="KW-0808">Transferase</keyword>
<evidence type="ECO:0000256" key="6">
    <source>
        <dbReference type="ARBA" id="ARBA00022695"/>
    </source>
</evidence>
<comment type="subcellular location">
    <subcellularLocation>
        <location evidence="1 10">Cytoplasm</location>
    </subcellularLocation>
</comment>
<feature type="domain" description="DNA polymerase III beta sliding clamp central" evidence="12">
    <location>
        <begin position="130"/>
        <end position="244"/>
    </location>
</feature>
<keyword evidence="15" id="KW-1185">Reference proteome</keyword>
<evidence type="ECO:0000256" key="4">
    <source>
        <dbReference type="ARBA" id="ARBA00022490"/>
    </source>
</evidence>
<evidence type="ECO:0000259" key="13">
    <source>
        <dbReference type="Pfam" id="PF02768"/>
    </source>
</evidence>
<organism evidence="14 15">
    <name type="scientific">Kangiella geojedonensis</name>
    <dbReference type="NCBI Taxonomy" id="914150"/>
    <lineage>
        <taxon>Bacteria</taxon>
        <taxon>Pseudomonadati</taxon>
        <taxon>Pseudomonadota</taxon>
        <taxon>Gammaproteobacteria</taxon>
        <taxon>Kangiellales</taxon>
        <taxon>Kangiellaceae</taxon>
        <taxon>Kangiella</taxon>
    </lineage>
</organism>
<evidence type="ECO:0000256" key="5">
    <source>
        <dbReference type="ARBA" id="ARBA00022679"/>
    </source>
</evidence>
<evidence type="ECO:0000313" key="15">
    <source>
        <dbReference type="Proteomes" id="UP000034071"/>
    </source>
</evidence>
<dbReference type="InterPro" id="IPR022637">
    <property type="entry name" value="DNA_polIII_beta_cen"/>
</dbReference>
<evidence type="ECO:0000256" key="8">
    <source>
        <dbReference type="ARBA" id="ARBA00022932"/>
    </source>
</evidence>
<sequence>MRFTMTRDQLLSPLQLVSGAVEKRQTLPILSNVLMVVDDSKLSLTATDLEIELKAQVELEGEFEPGEITVPARKLLDIIKSLGDGENVKLEMGENRLRVSTPGSRFNLSTMPANEFPNLEETASLASLTVSQHTLKELIEKTQFAMAQQDVRYYLNGMLFEFDEDTLTSVATDGHRLALSRESVKLELDERVNAIIPRKGVSELGRLLDHTDEALTLSLGTNHIKITNSDYAFTSKLVDGRFPEYDKVLPRNGDKIVIADREVLKESLSRASILCNEKFRGVRLMLSDGQVRLHANNPEQEEAEVEFSVDYQGSDLEIGFNVSYMIDVMNTIKTEQVKLTFIDANSSTLIEEVDGGESMYVVMPMRL</sequence>
<dbReference type="AlphaFoldDB" id="A0A0F6TNP3"/>
<keyword evidence="4 10" id="KW-0963">Cytoplasm</keyword>
<dbReference type="STRING" id="914150.TQ33_0002"/>